<feature type="compositionally biased region" description="Basic and acidic residues" evidence="1">
    <location>
        <begin position="1"/>
        <end position="10"/>
    </location>
</feature>
<comment type="caution">
    <text evidence="2">The sequence shown here is derived from an EMBL/GenBank/DDBJ whole genome shotgun (WGS) entry which is preliminary data.</text>
</comment>
<proteinExistence type="predicted"/>
<evidence type="ECO:0000313" key="2">
    <source>
        <dbReference type="EMBL" id="KAK4027904.1"/>
    </source>
</evidence>
<protein>
    <submittedName>
        <fullName evidence="2">Uncharacterized protein</fullName>
    </submittedName>
</protein>
<feature type="region of interest" description="Disordered" evidence="1">
    <location>
        <begin position="1"/>
        <end position="21"/>
    </location>
</feature>
<keyword evidence="3" id="KW-1185">Reference proteome</keyword>
<evidence type="ECO:0000313" key="3">
    <source>
        <dbReference type="Proteomes" id="UP001234178"/>
    </source>
</evidence>
<reference evidence="2 3" key="1">
    <citation type="journal article" date="2023" name="Nucleic Acids Res.">
        <title>The hologenome of Daphnia magna reveals possible DNA methylation and microbiome-mediated evolution of the host genome.</title>
        <authorList>
            <person name="Chaturvedi A."/>
            <person name="Li X."/>
            <person name="Dhandapani V."/>
            <person name="Marshall H."/>
            <person name="Kissane S."/>
            <person name="Cuenca-Cambronero M."/>
            <person name="Asole G."/>
            <person name="Calvet F."/>
            <person name="Ruiz-Romero M."/>
            <person name="Marangio P."/>
            <person name="Guigo R."/>
            <person name="Rago D."/>
            <person name="Mirbahai L."/>
            <person name="Eastwood N."/>
            <person name="Colbourne J.K."/>
            <person name="Zhou J."/>
            <person name="Mallon E."/>
            <person name="Orsini L."/>
        </authorList>
    </citation>
    <scope>NUCLEOTIDE SEQUENCE [LARGE SCALE GENOMIC DNA]</scope>
    <source>
        <strain evidence="2">LRV0_1</strain>
    </source>
</reference>
<sequence length="218" mass="24847">MDSTDSDKRIRPYSSRHSRRLLSQHVRSLDNHFGENSSNEYDVNQIDPIPTVTEPMEDDFQSCYSDFDADEDYDSDCSPIATGSEFESSSEESIILERLAEFDEDSNSDIEENDSFSFREVFALWAVTRNICQNAIDELLSIFRKFPWEQMLSVIDDNSIPVEILIKISVDGVPMSKSSKSQLWPLTDLFLSVLSLIPDILDVLTAFKKVNTMDGLFS</sequence>
<gene>
    <name evidence="2" type="ORF">OUZ56_017045</name>
</gene>
<evidence type="ECO:0000256" key="1">
    <source>
        <dbReference type="SAM" id="MobiDB-lite"/>
    </source>
</evidence>
<feature type="region of interest" description="Disordered" evidence="1">
    <location>
        <begin position="33"/>
        <end position="57"/>
    </location>
</feature>
<name>A0ABR0AS29_9CRUS</name>
<organism evidence="2 3">
    <name type="scientific">Daphnia magna</name>
    <dbReference type="NCBI Taxonomy" id="35525"/>
    <lineage>
        <taxon>Eukaryota</taxon>
        <taxon>Metazoa</taxon>
        <taxon>Ecdysozoa</taxon>
        <taxon>Arthropoda</taxon>
        <taxon>Crustacea</taxon>
        <taxon>Branchiopoda</taxon>
        <taxon>Diplostraca</taxon>
        <taxon>Cladocera</taxon>
        <taxon>Anomopoda</taxon>
        <taxon>Daphniidae</taxon>
        <taxon>Daphnia</taxon>
    </lineage>
</organism>
<dbReference type="EMBL" id="JAOYFB010000038">
    <property type="protein sequence ID" value="KAK4027904.1"/>
    <property type="molecule type" value="Genomic_DNA"/>
</dbReference>
<accession>A0ABR0AS29</accession>
<dbReference type="Proteomes" id="UP001234178">
    <property type="component" value="Unassembled WGS sequence"/>
</dbReference>